<name>A0A0H3DM69_MYCPB</name>
<dbReference type="STRING" id="722438.F539_02685"/>
<organism evidence="2 3">
    <name type="scientific">Mycoplasmoides pneumoniae (strain ATCC 15531 / DSM 23978 / CIP 103766 / NBRC 14401 / NCTC 10119 / FH)</name>
    <name type="common">Mycoplasma pneumoniae</name>
    <dbReference type="NCBI Taxonomy" id="722438"/>
    <lineage>
        <taxon>Bacteria</taxon>
        <taxon>Bacillati</taxon>
        <taxon>Mycoplasmatota</taxon>
        <taxon>Mycoplasmoidales</taxon>
        <taxon>Mycoplasmoidaceae</taxon>
        <taxon>Mycoplasmoides</taxon>
    </lineage>
</organism>
<proteinExistence type="predicted"/>
<evidence type="ECO:0000313" key="3">
    <source>
        <dbReference type="Proteomes" id="UP000007756"/>
    </source>
</evidence>
<keyword evidence="1" id="KW-0472">Membrane</keyword>
<dbReference type="eggNOG" id="ENOG5031ZA3">
    <property type="taxonomic scope" value="Bacteria"/>
</dbReference>
<dbReference type="Proteomes" id="UP000007756">
    <property type="component" value="Chromosome"/>
</dbReference>
<dbReference type="AlphaFoldDB" id="A0A0H3DM69"/>
<keyword evidence="1" id="KW-1133">Transmembrane helix</keyword>
<dbReference type="SMR" id="A0A0H3DM69"/>
<evidence type="ECO:0000256" key="1">
    <source>
        <dbReference type="SAM" id="Phobius"/>
    </source>
</evidence>
<gene>
    <name evidence="2" type="ordered locus">MPNE_0557</name>
</gene>
<dbReference type="PATRIC" id="fig|722438.3.peg.530"/>
<keyword evidence="1" id="KW-0812">Transmembrane</keyword>
<evidence type="ECO:0000313" key="2">
    <source>
        <dbReference type="EMBL" id="ADK86865.1"/>
    </source>
</evidence>
<feature type="transmembrane region" description="Helical" evidence="1">
    <location>
        <begin position="183"/>
        <end position="206"/>
    </location>
</feature>
<dbReference type="HOGENOM" id="CLU_1314279_0_0_14"/>
<protein>
    <submittedName>
        <fullName evidence="2">Uncharacterized protein</fullName>
    </submittedName>
</protein>
<reference evidence="2 3" key="1">
    <citation type="journal article" date="2010" name="Appl. Environ. Microbiol.">
        <title>Targeted chromosomal knockouts in Mycoplasma pneumoniae.</title>
        <authorList>
            <person name="Krishnakumar R."/>
            <person name="Assad-Garcia N."/>
            <person name="Benders G.A."/>
            <person name="Phan Q."/>
            <person name="Montague M.G."/>
            <person name="Glass J.I."/>
        </authorList>
    </citation>
    <scope>NUCLEOTIDE SEQUENCE [LARGE SCALE GENOMIC DNA]</scope>
    <source>
        <strain evidence="3">ATCC 15531 / DSM 22911 / NBRC 14401 / NCTC 10119 / FH</strain>
    </source>
</reference>
<dbReference type="EMBL" id="CP002077">
    <property type="protein sequence ID" value="ADK86865.1"/>
    <property type="molecule type" value="Genomic_DNA"/>
</dbReference>
<dbReference type="RefSeq" id="WP_010874833.1">
    <property type="nucleotide sequence ID" value="NZ_CP010546.1"/>
</dbReference>
<dbReference type="KEGG" id="mpj:MPNE_0557"/>
<dbReference type="PaxDb" id="722438-MPNE_0557"/>
<accession>A0A0H3DM69</accession>
<sequence>MGRLEKFRFYRQNDDNNTTVQKALLKAQKQVASWKVELDELSPKILSHYQPFSELSANPVKRKSEPNQVLQSLQTLINNFQTSDFQAIATQADALWLQIKHHDSATGYESWITDDRGMDKIDNLKRFFEDNEQQFIQQTQTFVVQLGNYNKALMALTNEKVSFTTTDLSQPLASSYNPLFKRILLSLLVFFISSLVGLVVLLTLLFTSL</sequence>
<dbReference type="GeneID" id="66608850"/>